<accession>A0A1I1H394</accession>
<protein>
    <recommendedName>
        <fullName evidence="3">DUF2508 domain-containing protein</fullName>
    </recommendedName>
</protein>
<sequence length="88" mass="10412">MIFKKRTTRYNNLKAEYDQILLQEVDHARKDYHQAQDSETALVDARVNGHMVQAQTALKKARFTYLYKEAKRRKTVANGPRLYHQSDE</sequence>
<gene>
    <name evidence="1" type="ORF">SAMN05660453_1248</name>
</gene>
<organism evidence="1 2">
    <name type="scientific">Fructobacillus durionis</name>
    <dbReference type="NCBI Taxonomy" id="283737"/>
    <lineage>
        <taxon>Bacteria</taxon>
        <taxon>Bacillati</taxon>
        <taxon>Bacillota</taxon>
        <taxon>Bacilli</taxon>
        <taxon>Lactobacillales</taxon>
        <taxon>Lactobacillaceae</taxon>
        <taxon>Fructobacillus</taxon>
    </lineage>
</organism>
<dbReference type="Pfam" id="PF10704">
    <property type="entry name" value="DUF2508"/>
    <property type="match status" value="1"/>
</dbReference>
<dbReference type="EMBL" id="FOLI01000007">
    <property type="protein sequence ID" value="SFC18394.1"/>
    <property type="molecule type" value="Genomic_DNA"/>
</dbReference>
<reference evidence="1 2" key="1">
    <citation type="submission" date="2016-10" db="EMBL/GenBank/DDBJ databases">
        <authorList>
            <person name="de Groot N.N."/>
        </authorList>
    </citation>
    <scope>NUCLEOTIDE SEQUENCE [LARGE SCALE GENOMIC DNA]</scope>
    <source>
        <strain evidence="1 2">DSM 19113</strain>
    </source>
</reference>
<evidence type="ECO:0008006" key="3">
    <source>
        <dbReference type="Google" id="ProtNLM"/>
    </source>
</evidence>
<keyword evidence="2" id="KW-1185">Reference proteome</keyword>
<evidence type="ECO:0000313" key="1">
    <source>
        <dbReference type="EMBL" id="SFC18394.1"/>
    </source>
</evidence>
<proteinExistence type="predicted"/>
<dbReference type="AlphaFoldDB" id="A0A1I1H394"/>
<dbReference type="RefSeq" id="WP_091503077.1">
    <property type="nucleotide sequence ID" value="NZ_FOLI01000007.1"/>
</dbReference>
<dbReference type="OrthoDB" id="2167041at2"/>
<evidence type="ECO:0000313" key="2">
    <source>
        <dbReference type="Proteomes" id="UP000199376"/>
    </source>
</evidence>
<dbReference type="Proteomes" id="UP000199376">
    <property type="component" value="Unassembled WGS sequence"/>
</dbReference>
<dbReference type="InterPro" id="IPR019644">
    <property type="entry name" value="DUF2508"/>
</dbReference>
<name>A0A1I1H394_9LACO</name>
<dbReference type="STRING" id="283737.SAMN05660453_1248"/>